<evidence type="ECO:0000256" key="3">
    <source>
        <dbReference type="ARBA" id="ARBA00022676"/>
    </source>
</evidence>
<keyword evidence="13" id="KW-1185">Reference proteome</keyword>
<comment type="function">
    <text evidence="9">Catalyzes the transfer of the phosphoribosyl group of 5-phosphorylribose-1-pyrophosphate (PRPP) to anthranilate to yield N-(5'-phosphoribosyl)-anthranilate (PRA).</text>
</comment>
<dbReference type="InterPro" id="IPR035902">
    <property type="entry name" value="Nuc_phospho_transferase"/>
</dbReference>
<dbReference type="NCBIfam" id="TIGR01245">
    <property type="entry name" value="trpD"/>
    <property type="match status" value="1"/>
</dbReference>
<dbReference type="Pfam" id="PF00591">
    <property type="entry name" value="Glycos_transf_3"/>
    <property type="match status" value="1"/>
</dbReference>
<keyword evidence="6 9" id="KW-0057">Aromatic amino acid biosynthesis</keyword>
<dbReference type="SUPFAM" id="SSF52418">
    <property type="entry name" value="Nucleoside phosphorylase/phosphoribosyltransferase catalytic domain"/>
    <property type="match status" value="1"/>
</dbReference>
<comment type="cofactor">
    <cofactor evidence="9">
        <name>Mg(2+)</name>
        <dbReference type="ChEBI" id="CHEBI:18420"/>
    </cofactor>
    <text evidence="9">Binds 2 magnesium ions per monomer.</text>
</comment>
<comment type="subunit">
    <text evidence="9">Homodimer.</text>
</comment>
<dbReference type="GO" id="GO:0004048">
    <property type="term" value="F:anthranilate phosphoribosyltransferase activity"/>
    <property type="evidence" value="ECO:0007669"/>
    <property type="project" value="UniProtKB-UniRule"/>
</dbReference>
<feature type="binding site" evidence="9">
    <location>
        <position position="100"/>
    </location>
    <ligand>
        <name>anthranilate</name>
        <dbReference type="ChEBI" id="CHEBI:16567"/>
        <label>1</label>
    </ligand>
</feature>
<dbReference type="InterPro" id="IPR036320">
    <property type="entry name" value="Glycosyl_Trfase_fam3_N_dom_sf"/>
</dbReference>
<keyword evidence="2 9" id="KW-0028">Amino-acid biosynthesis</keyword>
<gene>
    <name evidence="9 12" type="primary">trpD</name>
    <name evidence="12" type="ORF">Poly24_02400</name>
</gene>
<evidence type="ECO:0000256" key="2">
    <source>
        <dbReference type="ARBA" id="ARBA00022605"/>
    </source>
</evidence>
<evidence type="ECO:0000256" key="4">
    <source>
        <dbReference type="ARBA" id="ARBA00022679"/>
    </source>
</evidence>
<dbReference type="PANTHER" id="PTHR43285">
    <property type="entry name" value="ANTHRANILATE PHOSPHORIBOSYLTRANSFERASE"/>
    <property type="match status" value="1"/>
</dbReference>
<evidence type="ECO:0000256" key="7">
    <source>
        <dbReference type="ARBA" id="ARBA00052328"/>
    </source>
</evidence>
<comment type="similarity">
    <text evidence="8">In the C-terminal section; belongs to the anthranilate phosphoribosyltransferase family.</text>
</comment>
<proteinExistence type="inferred from homology"/>
<keyword evidence="9" id="KW-0479">Metal-binding</keyword>
<comment type="caution">
    <text evidence="9">Lacks conserved residue(s) required for the propagation of feature annotation.</text>
</comment>
<dbReference type="KEGG" id="rcf:Poly24_02400"/>
<dbReference type="GO" id="GO:0000162">
    <property type="term" value="P:L-tryptophan biosynthetic process"/>
    <property type="evidence" value="ECO:0007669"/>
    <property type="project" value="UniProtKB-UniRule"/>
</dbReference>
<evidence type="ECO:0000259" key="11">
    <source>
        <dbReference type="Pfam" id="PF02885"/>
    </source>
</evidence>
<protein>
    <recommendedName>
        <fullName evidence="9">Anthranilate phosphoribosyltransferase</fullName>
        <ecNumber evidence="9">2.4.2.18</ecNumber>
    </recommendedName>
</protein>
<feature type="domain" description="Glycosyl transferase family 3" evidence="10">
    <location>
        <begin position="94"/>
        <end position="343"/>
    </location>
</feature>
<dbReference type="SUPFAM" id="SSF47648">
    <property type="entry name" value="Nucleoside phosphorylase/phosphoribosyltransferase N-terminal domain"/>
    <property type="match status" value="1"/>
</dbReference>
<sequence>MPTPLQCLLCADNVVLNMSIQIDEAIATAQAGNDLSADDVQALLGTMLLGQANDQRIGELLLALRAKGESVSELVGAARAMRQHMTPIKSQGGVLLDTCGTGGDGSGTFNISTAAAIVTAATGIRVAKHGNRAITSNSGSADVLSALGVKIDTDRDVVERCLEQAGICFCFAPRLHPAMRHVGSIRRQLEVPTLFNLLGPLCNPAAATHQVLGTGQASTQRKLAEALHQLGTEHAVVVRGHDGLDEVTLNGLTSVIEVTGEGCRETEWSPASFGLDPSGPETMLADGPDQSAAIIRAVLDGQPGPARDIVIANAAASIWLCDADDNLITAAQRAADAIDSGQARRTLETLSEITTSAQ</sequence>
<feature type="domain" description="Glycosyl transferase family 3 N-terminal" evidence="11">
    <location>
        <begin position="24"/>
        <end position="85"/>
    </location>
</feature>
<evidence type="ECO:0000256" key="9">
    <source>
        <dbReference type="HAMAP-Rule" id="MF_00211"/>
    </source>
</evidence>
<dbReference type="GO" id="GO:0000287">
    <property type="term" value="F:magnesium ion binding"/>
    <property type="evidence" value="ECO:0007669"/>
    <property type="project" value="UniProtKB-UniRule"/>
</dbReference>
<accession>A0A518JLX9</accession>
<dbReference type="GO" id="GO:0005829">
    <property type="term" value="C:cytosol"/>
    <property type="evidence" value="ECO:0007669"/>
    <property type="project" value="TreeGrafter"/>
</dbReference>
<feature type="binding site" evidence="9">
    <location>
        <position position="112"/>
    </location>
    <ligand>
        <name>Mg(2+)</name>
        <dbReference type="ChEBI" id="CHEBI:18420"/>
        <label>1</label>
    </ligand>
</feature>
<dbReference type="Gene3D" id="1.20.970.10">
    <property type="entry name" value="Transferase, Pyrimidine Nucleoside Phosphorylase, Chain C"/>
    <property type="match status" value="1"/>
</dbReference>
<comment type="pathway">
    <text evidence="1 9">Amino-acid biosynthesis; L-tryptophan biosynthesis; L-tryptophan from chorismate: step 2/5.</text>
</comment>
<feature type="binding site" evidence="9">
    <location>
        <position position="100"/>
    </location>
    <ligand>
        <name>5-phospho-alpha-D-ribose 1-diphosphate</name>
        <dbReference type="ChEBI" id="CHEBI:58017"/>
    </ligand>
</feature>
<keyword evidence="3 9" id="KW-0328">Glycosyltransferase</keyword>
<evidence type="ECO:0000313" key="13">
    <source>
        <dbReference type="Proteomes" id="UP000315082"/>
    </source>
</evidence>
<dbReference type="InterPro" id="IPR005940">
    <property type="entry name" value="Anthranilate_Pribosyl_Tfrase"/>
</dbReference>
<feature type="binding site" evidence="9">
    <location>
        <begin position="103"/>
        <end position="104"/>
    </location>
    <ligand>
        <name>5-phospho-alpha-D-ribose 1-diphosphate</name>
        <dbReference type="ChEBI" id="CHEBI:58017"/>
    </ligand>
</feature>
<dbReference type="EC" id="2.4.2.18" evidence="9"/>
<evidence type="ECO:0000256" key="6">
    <source>
        <dbReference type="ARBA" id="ARBA00023141"/>
    </source>
</evidence>
<dbReference type="AlphaFoldDB" id="A0A518JLX9"/>
<feature type="binding site" evidence="9">
    <location>
        <position position="131"/>
    </location>
    <ligand>
        <name>anthranilate</name>
        <dbReference type="ChEBI" id="CHEBI:16567"/>
        <label>1</label>
    </ligand>
</feature>
<evidence type="ECO:0000313" key="12">
    <source>
        <dbReference type="EMBL" id="QDV66553.1"/>
    </source>
</evidence>
<feature type="binding site" evidence="9">
    <location>
        <position position="108"/>
    </location>
    <ligand>
        <name>5-phospho-alpha-D-ribose 1-diphosphate</name>
        <dbReference type="ChEBI" id="CHEBI:58017"/>
    </ligand>
</feature>
<keyword evidence="9" id="KW-0460">Magnesium</keyword>
<keyword evidence="5 9" id="KW-0822">Tryptophan biosynthesis</keyword>
<evidence type="ECO:0000256" key="8">
    <source>
        <dbReference type="ARBA" id="ARBA00061188"/>
    </source>
</evidence>
<dbReference type="HAMAP" id="MF_00211">
    <property type="entry name" value="TrpD"/>
    <property type="match status" value="1"/>
</dbReference>
<organism evidence="12 13">
    <name type="scientific">Rosistilla carotiformis</name>
    <dbReference type="NCBI Taxonomy" id="2528017"/>
    <lineage>
        <taxon>Bacteria</taxon>
        <taxon>Pseudomonadati</taxon>
        <taxon>Planctomycetota</taxon>
        <taxon>Planctomycetia</taxon>
        <taxon>Pirellulales</taxon>
        <taxon>Pirellulaceae</taxon>
        <taxon>Rosistilla</taxon>
    </lineage>
</organism>
<feature type="binding site" evidence="9">
    <location>
        <position position="246"/>
    </location>
    <ligand>
        <name>Mg(2+)</name>
        <dbReference type="ChEBI" id="CHEBI:18420"/>
        <label>1</label>
    </ligand>
</feature>
<feature type="binding site" evidence="9">
    <location>
        <begin position="110"/>
        <end position="113"/>
    </location>
    <ligand>
        <name>5-phospho-alpha-D-ribose 1-diphosphate</name>
        <dbReference type="ChEBI" id="CHEBI:58017"/>
    </ligand>
</feature>
<evidence type="ECO:0000256" key="5">
    <source>
        <dbReference type="ARBA" id="ARBA00022822"/>
    </source>
</evidence>
<feature type="binding site" evidence="9">
    <location>
        <position position="186"/>
    </location>
    <ligand>
        <name>anthranilate</name>
        <dbReference type="ChEBI" id="CHEBI:16567"/>
        <label>2</label>
    </ligand>
</feature>
<evidence type="ECO:0000256" key="1">
    <source>
        <dbReference type="ARBA" id="ARBA00004907"/>
    </source>
</evidence>
<dbReference type="Gene3D" id="3.40.1030.10">
    <property type="entry name" value="Nucleoside phosphorylase/phosphoribosyltransferase catalytic domain"/>
    <property type="match status" value="1"/>
</dbReference>
<feature type="binding site" evidence="9">
    <location>
        <begin position="128"/>
        <end position="136"/>
    </location>
    <ligand>
        <name>5-phospho-alpha-D-ribose 1-diphosphate</name>
        <dbReference type="ChEBI" id="CHEBI:58017"/>
    </ligand>
</feature>
<dbReference type="InterPro" id="IPR017459">
    <property type="entry name" value="Glycosyl_Trfase_fam3_N_dom"/>
</dbReference>
<comment type="similarity">
    <text evidence="9">Belongs to the anthranilate phosphoribosyltransferase family.</text>
</comment>
<evidence type="ECO:0000259" key="10">
    <source>
        <dbReference type="Pfam" id="PF00591"/>
    </source>
</evidence>
<name>A0A518JLX9_9BACT</name>
<dbReference type="EMBL" id="CP036348">
    <property type="protein sequence ID" value="QDV66553.1"/>
    <property type="molecule type" value="Genomic_DNA"/>
</dbReference>
<dbReference type="Proteomes" id="UP000315082">
    <property type="component" value="Chromosome"/>
</dbReference>
<reference evidence="12 13" key="1">
    <citation type="submission" date="2019-02" db="EMBL/GenBank/DDBJ databases">
        <title>Deep-cultivation of Planctomycetes and their phenomic and genomic characterization uncovers novel biology.</title>
        <authorList>
            <person name="Wiegand S."/>
            <person name="Jogler M."/>
            <person name="Boedeker C."/>
            <person name="Pinto D."/>
            <person name="Vollmers J."/>
            <person name="Rivas-Marin E."/>
            <person name="Kohn T."/>
            <person name="Peeters S.H."/>
            <person name="Heuer A."/>
            <person name="Rast P."/>
            <person name="Oberbeckmann S."/>
            <person name="Bunk B."/>
            <person name="Jeske O."/>
            <person name="Meyerdierks A."/>
            <person name="Storesund J.E."/>
            <person name="Kallscheuer N."/>
            <person name="Luecker S."/>
            <person name="Lage O.M."/>
            <person name="Pohl T."/>
            <person name="Merkel B.J."/>
            <person name="Hornburger P."/>
            <person name="Mueller R.-W."/>
            <person name="Bruemmer F."/>
            <person name="Labrenz M."/>
            <person name="Spormann A.M."/>
            <person name="Op den Camp H."/>
            <person name="Overmann J."/>
            <person name="Amann R."/>
            <person name="Jetten M.S.M."/>
            <person name="Mascher T."/>
            <person name="Medema M.H."/>
            <person name="Devos D.P."/>
            <person name="Kaster A.-K."/>
            <person name="Ovreas L."/>
            <person name="Rohde M."/>
            <person name="Galperin M.Y."/>
            <person name="Jogler C."/>
        </authorList>
    </citation>
    <scope>NUCLEOTIDE SEQUENCE [LARGE SCALE GENOMIC DNA]</scope>
    <source>
        <strain evidence="12 13">Poly24</strain>
    </source>
</reference>
<feature type="binding site" evidence="9">
    <location>
        <position position="245"/>
    </location>
    <ligand>
        <name>Mg(2+)</name>
        <dbReference type="ChEBI" id="CHEBI:18420"/>
        <label>2</label>
    </ligand>
</feature>
<comment type="catalytic activity">
    <reaction evidence="7 9">
        <text>N-(5-phospho-beta-D-ribosyl)anthranilate + diphosphate = 5-phospho-alpha-D-ribose 1-diphosphate + anthranilate</text>
        <dbReference type="Rhea" id="RHEA:11768"/>
        <dbReference type="ChEBI" id="CHEBI:16567"/>
        <dbReference type="ChEBI" id="CHEBI:18277"/>
        <dbReference type="ChEBI" id="CHEBI:33019"/>
        <dbReference type="ChEBI" id="CHEBI:58017"/>
        <dbReference type="EC" id="2.4.2.18"/>
    </reaction>
</comment>
<dbReference type="PANTHER" id="PTHR43285:SF2">
    <property type="entry name" value="ANTHRANILATE PHOSPHORIBOSYLTRANSFERASE"/>
    <property type="match status" value="1"/>
</dbReference>
<feature type="binding site" evidence="9">
    <location>
        <position position="246"/>
    </location>
    <ligand>
        <name>Mg(2+)</name>
        <dbReference type="ChEBI" id="CHEBI:18420"/>
        <label>2</label>
    </ligand>
</feature>
<dbReference type="Pfam" id="PF02885">
    <property type="entry name" value="Glycos_trans_3N"/>
    <property type="match status" value="1"/>
</dbReference>
<dbReference type="UniPathway" id="UPA00035">
    <property type="reaction ID" value="UER00041"/>
</dbReference>
<feature type="binding site" evidence="9">
    <location>
        <position position="140"/>
    </location>
    <ligand>
        <name>5-phospho-alpha-D-ribose 1-diphosphate</name>
        <dbReference type="ChEBI" id="CHEBI:58017"/>
    </ligand>
</feature>
<keyword evidence="4 9" id="KW-0808">Transferase</keyword>
<dbReference type="FunFam" id="3.40.1030.10:FF:000002">
    <property type="entry name" value="Anthranilate phosphoribosyltransferase"/>
    <property type="match status" value="1"/>
</dbReference>
<dbReference type="InterPro" id="IPR000312">
    <property type="entry name" value="Glycosyl_Trfase_fam3"/>
</dbReference>